<dbReference type="RefSeq" id="WP_004290951.1">
    <property type="nucleotide sequence ID" value="NZ_CABKNQ010000018.1"/>
</dbReference>
<reference evidence="1 2" key="1">
    <citation type="submission" date="2018-06" db="EMBL/GenBank/DDBJ databases">
        <authorList>
            <consortium name="Pathogen Informatics"/>
            <person name="Doyle S."/>
        </authorList>
    </citation>
    <scope>NUCLEOTIDE SEQUENCE [LARGE SCALE GENOMIC DNA]</scope>
    <source>
        <strain evidence="1 2">NCTC11155</strain>
    </source>
</reference>
<evidence type="ECO:0000313" key="1">
    <source>
        <dbReference type="EMBL" id="SUV29228.1"/>
    </source>
</evidence>
<protein>
    <submittedName>
        <fullName evidence="1">Uncharacterized protein</fullName>
    </submittedName>
</protein>
<sequence>MTEKETIPGAFKALITGYGIVGFDYACISSSTGHCPVMKSTA</sequence>
<dbReference type="AlphaFoldDB" id="A0A380YMU7"/>
<evidence type="ECO:0000313" key="2">
    <source>
        <dbReference type="Proteomes" id="UP000254424"/>
    </source>
</evidence>
<accession>A0A380YMU7</accession>
<proteinExistence type="predicted"/>
<dbReference type="EMBL" id="UFSX01000001">
    <property type="protein sequence ID" value="SUV29228.1"/>
    <property type="molecule type" value="Genomic_DNA"/>
</dbReference>
<dbReference type="GeneID" id="93071119"/>
<name>A0A380YMU7_9BACE</name>
<dbReference type="Proteomes" id="UP000254424">
    <property type="component" value="Unassembled WGS sequence"/>
</dbReference>
<organism evidence="1 2">
    <name type="scientific">Bacteroides eggerthii</name>
    <dbReference type="NCBI Taxonomy" id="28111"/>
    <lineage>
        <taxon>Bacteria</taxon>
        <taxon>Pseudomonadati</taxon>
        <taxon>Bacteroidota</taxon>
        <taxon>Bacteroidia</taxon>
        <taxon>Bacteroidales</taxon>
        <taxon>Bacteroidaceae</taxon>
        <taxon>Bacteroides</taxon>
    </lineage>
</organism>
<gene>
    <name evidence="1" type="ORF">NCTC11155_01201</name>
</gene>